<dbReference type="PANTHER" id="PTHR45644:SF39">
    <property type="entry name" value="AAA-TYPE ATPASE FAMILY PROTEIN-RELATED"/>
    <property type="match status" value="1"/>
</dbReference>
<dbReference type="Gene3D" id="1.10.8.60">
    <property type="match status" value="1"/>
</dbReference>
<dbReference type="InterPro" id="IPR003960">
    <property type="entry name" value="ATPase_AAA_CS"/>
</dbReference>
<dbReference type="Pfam" id="PF17862">
    <property type="entry name" value="AAA_lid_3"/>
    <property type="match status" value="1"/>
</dbReference>
<dbReference type="InterPro" id="IPR056653">
    <property type="entry name" value="DUF7751"/>
</dbReference>
<dbReference type="Pfam" id="PF00004">
    <property type="entry name" value="AAA"/>
    <property type="match status" value="1"/>
</dbReference>
<keyword evidence="3" id="KW-1000">Mitochondrion outer membrane</keyword>
<feature type="region of interest" description="Disordered" evidence="6">
    <location>
        <begin position="180"/>
        <end position="209"/>
    </location>
</feature>
<organism evidence="8 9">
    <name type="scientific">Carnegiea gigantea</name>
    <dbReference type="NCBI Taxonomy" id="171969"/>
    <lineage>
        <taxon>Eukaryota</taxon>
        <taxon>Viridiplantae</taxon>
        <taxon>Streptophyta</taxon>
        <taxon>Embryophyta</taxon>
        <taxon>Tracheophyta</taxon>
        <taxon>Spermatophyta</taxon>
        <taxon>Magnoliopsida</taxon>
        <taxon>eudicotyledons</taxon>
        <taxon>Gunneridae</taxon>
        <taxon>Pentapetalae</taxon>
        <taxon>Caryophyllales</taxon>
        <taxon>Cactineae</taxon>
        <taxon>Cactaceae</taxon>
        <taxon>Cactoideae</taxon>
        <taxon>Echinocereeae</taxon>
        <taxon>Carnegiea</taxon>
    </lineage>
</organism>
<dbReference type="GO" id="GO:0005524">
    <property type="term" value="F:ATP binding"/>
    <property type="evidence" value="ECO:0007669"/>
    <property type="project" value="UniProtKB-KW"/>
</dbReference>
<protein>
    <recommendedName>
        <fullName evidence="7">AAA+ ATPase domain-containing protein</fullName>
    </recommendedName>
</protein>
<evidence type="ECO:0000256" key="3">
    <source>
        <dbReference type="ARBA" id="ARBA00022787"/>
    </source>
</evidence>
<evidence type="ECO:0000259" key="7">
    <source>
        <dbReference type="SMART" id="SM00382"/>
    </source>
</evidence>
<comment type="subcellular location">
    <subcellularLocation>
        <location evidence="1">Mitochondrion outer membrane</location>
        <topology evidence="1">Single-pass membrane protein</topology>
    </subcellularLocation>
</comment>
<keyword evidence="2" id="KW-0547">Nucleotide-binding</keyword>
<dbReference type="PROSITE" id="PS00674">
    <property type="entry name" value="AAA"/>
    <property type="match status" value="1"/>
</dbReference>
<evidence type="ECO:0000256" key="6">
    <source>
        <dbReference type="SAM" id="MobiDB-lite"/>
    </source>
</evidence>
<dbReference type="InterPro" id="IPR003593">
    <property type="entry name" value="AAA+_ATPase"/>
</dbReference>
<dbReference type="AlphaFoldDB" id="A0A9Q1GR84"/>
<dbReference type="GO" id="GO:0005741">
    <property type="term" value="C:mitochondrial outer membrane"/>
    <property type="evidence" value="ECO:0007669"/>
    <property type="project" value="UniProtKB-SubCell"/>
</dbReference>
<evidence type="ECO:0000256" key="4">
    <source>
        <dbReference type="ARBA" id="ARBA00022840"/>
    </source>
</evidence>
<proteinExistence type="predicted"/>
<feature type="compositionally biased region" description="Polar residues" evidence="6">
    <location>
        <begin position="92"/>
        <end position="101"/>
    </location>
</feature>
<dbReference type="Gene3D" id="3.40.50.300">
    <property type="entry name" value="P-loop containing nucleotide triphosphate hydrolases"/>
    <property type="match status" value="1"/>
</dbReference>
<keyword evidence="5" id="KW-0496">Mitochondrion</keyword>
<evidence type="ECO:0000313" key="9">
    <source>
        <dbReference type="Proteomes" id="UP001153076"/>
    </source>
</evidence>
<dbReference type="InterPro" id="IPR041569">
    <property type="entry name" value="AAA_lid_3"/>
</dbReference>
<keyword evidence="4" id="KW-0067">ATP-binding</keyword>
<gene>
    <name evidence="8" type="ORF">Cgig2_024547</name>
</gene>
<dbReference type="GO" id="GO:0016887">
    <property type="term" value="F:ATP hydrolysis activity"/>
    <property type="evidence" value="ECO:0007669"/>
    <property type="project" value="InterPro"/>
</dbReference>
<evidence type="ECO:0000313" key="8">
    <source>
        <dbReference type="EMBL" id="KAJ8424109.1"/>
    </source>
</evidence>
<feature type="region of interest" description="Disordered" evidence="6">
    <location>
        <begin position="92"/>
        <end position="125"/>
    </location>
</feature>
<keyword evidence="9" id="KW-1185">Reference proteome</keyword>
<dbReference type="EMBL" id="JAKOGI010001773">
    <property type="protein sequence ID" value="KAJ8424109.1"/>
    <property type="molecule type" value="Genomic_DNA"/>
</dbReference>
<dbReference type="SMART" id="SM00382">
    <property type="entry name" value="AAA"/>
    <property type="match status" value="1"/>
</dbReference>
<feature type="domain" description="AAA+ ATPase" evidence="7">
    <location>
        <begin position="556"/>
        <end position="693"/>
    </location>
</feature>
<comment type="caution">
    <text evidence="8">The sequence shown here is derived from an EMBL/GenBank/DDBJ whole genome shotgun (WGS) entry which is preliminary data.</text>
</comment>
<keyword evidence="3" id="KW-0472">Membrane</keyword>
<dbReference type="InterPro" id="IPR003959">
    <property type="entry name" value="ATPase_AAA_core"/>
</dbReference>
<dbReference type="InterPro" id="IPR027417">
    <property type="entry name" value="P-loop_NTPase"/>
</dbReference>
<name>A0A9Q1GR84_9CARY</name>
<evidence type="ECO:0000256" key="5">
    <source>
        <dbReference type="ARBA" id="ARBA00023128"/>
    </source>
</evidence>
<dbReference type="InterPro" id="IPR051701">
    <property type="entry name" value="Mito_OM_Translocase_MSP1"/>
</dbReference>
<dbReference type="FunFam" id="3.40.50.300:FF:000416">
    <property type="entry name" value="p-loop nucleoside triphosphate hydrolase superfamily protein"/>
    <property type="match status" value="1"/>
</dbReference>
<accession>A0A9Q1GR84</accession>
<evidence type="ECO:0000256" key="1">
    <source>
        <dbReference type="ARBA" id="ARBA00004572"/>
    </source>
</evidence>
<sequence length="848" mass="93384">MNENTKNVLIAASYIHLKHKEHAKYAAELPTVNPRILLSGPAGSEIYQEMLAKALAKYFGAKLLIFDSHAFLGGLSTKDAELLKDGLNAEKSSGSAKQFSGSIEMDKSPCPGGETDAPSSSNLQSACGLDAQSKLEASPFSSSSLKNHTFKSGDRVKFIGSATSAIYTAGSPSSYFKWDPKLRNPSRRNPSSRSGGFTRIGGRTSHSRQGWPLYQKSTMVNLYQQIDGLRGPTFGMRGKVILPFEDNPLSKIGVRFDKPIPGGVDLGNLCEAGHGFFCNVHDLRLENPGMEDLDKLLISALFEAISDESRSCPFILFIKDGEKSIVGNSESYSTFRSRLEKLPDNVVIIASQTQIDNRKEKSHPGGLLFTKFGSTQTALLDLAFPDEALLASWKDQLDRDAETLKIKSNLSQLRSVLSRSSLECEELETLSIKDQTLNNESAEKIVGWALSHHFMQNAKSDSDPRVVLSTESVKHGISILQAIQNESKSSKKSLKDVVTENEFEKRLLADVIPPSDIGVTFDDIGALENVKDTLKELVMLPLQRPELFCTGQLTKPCKGILLFGPPGTGKTMLAKAVATEAGANFINISMSSITSKWFGEGEKYVKAVFSLASKIAPSVVFVDEVDSMLGRRENPGEHEAMRKMKNEFMVNWDGLRTKDTERVLVLAATNRPFDLDEAVIRRLPRRLMVNLPDAPNRAKILRVILAKEELSPDVDFDAIANMTDGYSGSDLKNLCVAAAHRPIREILEREKKEHAVALGEGRAPPPLSGSADIRPLNMDDFRRAHEQVCASVSSESVNMTELQQWNELYGEGGSRRKKALSYFMAPIKLNGLNPELKFEPYSMEKFVI</sequence>
<dbReference type="PANTHER" id="PTHR45644">
    <property type="entry name" value="AAA ATPASE, PUTATIVE (AFU_ORTHOLOGUE AFUA_2G12920)-RELATED-RELATED"/>
    <property type="match status" value="1"/>
</dbReference>
<reference evidence="8" key="1">
    <citation type="submission" date="2022-04" db="EMBL/GenBank/DDBJ databases">
        <title>Carnegiea gigantea Genome sequencing and assembly v2.</title>
        <authorList>
            <person name="Copetti D."/>
            <person name="Sanderson M.J."/>
            <person name="Burquez A."/>
            <person name="Wojciechowski M.F."/>
        </authorList>
    </citation>
    <scope>NUCLEOTIDE SEQUENCE</scope>
    <source>
        <strain evidence="8">SGP5-SGP5p</strain>
        <tissue evidence="8">Aerial part</tissue>
    </source>
</reference>
<dbReference type="SUPFAM" id="SSF52540">
    <property type="entry name" value="P-loop containing nucleoside triphosphate hydrolases"/>
    <property type="match status" value="1"/>
</dbReference>
<dbReference type="Proteomes" id="UP001153076">
    <property type="component" value="Unassembled WGS sequence"/>
</dbReference>
<dbReference type="Pfam" id="PF24933">
    <property type="entry name" value="DUF7751"/>
    <property type="match status" value="1"/>
</dbReference>
<evidence type="ECO:0000256" key="2">
    <source>
        <dbReference type="ARBA" id="ARBA00022741"/>
    </source>
</evidence>
<dbReference type="OrthoDB" id="10254455at2759"/>